<dbReference type="Proteomes" id="UP000000589">
    <property type="component" value="Chromosome 9"/>
</dbReference>
<reference evidence="2 4" key="2">
    <citation type="journal article" date="2011" name="PLoS Biol.">
        <title>Modernizing reference genome assemblies.</title>
        <authorList>
            <person name="Church D.M."/>
            <person name="Schneider V.A."/>
            <person name="Graves T."/>
            <person name="Auger K."/>
            <person name="Cunningham F."/>
            <person name="Bouk N."/>
            <person name="Chen H.C."/>
            <person name="Agarwala R."/>
            <person name="McLaren W.M."/>
            <person name="Ritchie G.R."/>
            <person name="Albracht D."/>
            <person name="Kremitzki M."/>
            <person name="Rock S."/>
            <person name="Kotkiewicz H."/>
            <person name="Kremitzki C."/>
            <person name="Wollam A."/>
            <person name="Trani L."/>
            <person name="Fulton L."/>
            <person name="Fulton R."/>
            <person name="Matthews L."/>
            <person name="Whitehead S."/>
            <person name="Chow W."/>
            <person name="Torrance J."/>
            <person name="Dunn M."/>
            <person name="Harden G."/>
            <person name="Threadgold G."/>
            <person name="Wood J."/>
            <person name="Collins J."/>
            <person name="Heath P."/>
            <person name="Griffiths G."/>
            <person name="Pelan S."/>
            <person name="Grafham D."/>
            <person name="Eichler E.E."/>
            <person name="Weinstock G."/>
            <person name="Mardis E.R."/>
            <person name="Wilson R.K."/>
            <person name="Howe K."/>
            <person name="Flicek P."/>
            <person name="Hubbard T."/>
        </authorList>
    </citation>
    <scope>NUCLEOTIDE SEQUENCE [LARGE SCALE GENOMIC DNA]</scope>
    <source>
        <strain evidence="2 4">C57BL/6J</strain>
    </source>
</reference>
<reference evidence="2 4" key="1">
    <citation type="journal article" date="2009" name="PLoS Biol.">
        <title>Lineage-specific biology revealed by a finished genome assembly of the mouse.</title>
        <authorList>
            <consortium name="Mouse Genome Sequencing Consortium"/>
            <person name="Church D.M."/>
            <person name="Goodstadt L."/>
            <person name="Hillier L.W."/>
            <person name="Zody M.C."/>
            <person name="Goldstein S."/>
            <person name="She X."/>
            <person name="Bult C.J."/>
            <person name="Agarwala R."/>
            <person name="Cherry J.L."/>
            <person name="DiCuccio M."/>
            <person name="Hlavina W."/>
            <person name="Kapustin Y."/>
            <person name="Meric P."/>
            <person name="Maglott D."/>
            <person name="Birtle Z."/>
            <person name="Marques A.C."/>
            <person name="Graves T."/>
            <person name="Zhou S."/>
            <person name="Teague B."/>
            <person name="Potamousis K."/>
            <person name="Churas C."/>
            <person name="Place M."/>
            <person name="Herschleb J."/>
            <person name="Runnheim R."/>
            <person name="Forrest D."/>
            <person name="Amos-Landgraf J."/>
            <person name="Schwartz D.C."/>
            <person name="Cheng Z."/>
            <person name="Lindblad-Toh K."/>
            <person name="Eichler E.E."/>
            <person name="Ponting C.P."/>
        </authorList>
    </citation>
    <scope>NUCLEOTIDE SEQUENCE [LARGE SCALE GENOMIC DNA]</scope>
    <source>
        <strain evidence="2 4">C57BL/6J</strain>
    </source>
</reference>
<dbReference type="GeneTree" id="ENSGT00940000156060"/>
<feature type="region of interest" description="Disordered" evidence="1">
    <location>
        <begin position="1"/>
        <end position="57"/>
    </location>
</feature>
<organism evidence="2 4">
    <name type="scientific">Mus musculus</name>
    <name type="common">Mouse</name>
    <dbReference type="NCBI Taxonomy" id="10090"/>
    <lineage>
        <taxon>Eukaryota</taxon>
        <taxon>Metazoa</taxon>
        <taxon>Chordata</taxon>
        <taxon>Craniata</taxon>
        <taxon>Vertebrata</taxon>
        <taxon>Euteleostomi</taxon>
        <taxon>Mammalia</taxon>
        <taxon>Eutheria</taxon>
        <taxon>Euarchontoglires</taxon>
        <taxon>Glires</taxon>
        <taxon>Rodentia</taxon>
        <taxon>Myomorpha</taxon>
        <taxon>Muroidea</taxon>
        <taxon>Muridae</taxon>
        <taxon>Murinae</taxon>
        <taxon>Mus</taxon>
        <taxon>Mus</taxon>
    </lineage>
</organism>
<dbReference type="AGR" id="MGI:99916"/>
<evidence type="ECO:0000313" key="3">
    <source>
        <dbReference type="MGI" id="MGI:99916"/>
    </source>
</evidence>
<accession>A0A0A6YWI2</accession>
<sequence>MRVVCSGQGRQSLSDCGGVTARSDPGQIEGLEGHQPSTHTVGMEWASGEPGRGRQGQPLPWELRLGLLLSVLAATLAQAPSLDVPGCSRGSCYPATGDLLVGRAD</sequence>
<dbReference type="Bgee" id="ENSMUSG00000052911">
    <property type="expression patterns" value="Expressed in humerus cartilage element and 254 other cell types or tissues"/>
</dbReference>
<dbReference type="VEuPathDB" id="HostDB:ENSMUSG00000052911"/>
<evidence type="ECO:0007829" key="6">
    <source>
        <dbReference type="ProteomicsDB" id="A0A0A6YWI2"/>
    </source>
</evidence>
<dbReference type="Ensembl" id="ENSMUST00000194147.2">
    <property type="protein sequence ID" value="ENSMUSP00000141562.2"/>
    <property type="gene ID" value="ENSMUSG00000052911.10"/>
</dbReference>
<keyword evidence="5 6" id="KW-1267">Proteomics identification</keyword>
<proteinExistence type="evidence at protein level"/>
<evidence type="ECO:0000256" key="1">
    <source>
        <dbReference type="SAM" id="MobiDB-lite"/>
    </source>
</evidence>
<dbReference type="ExpressionAtlas" id="A0A0A6YWI2">
    <property type="expression patterns" value="baseline and differential"/>
</dbReference>
<dbReference type="jPOST" id="A0A0A6YWI2"/>
<dbReference type="HOGENOM" id="CLU_2242717_0_0_1"/>
<evidence type="ECO:0000313" key="4">
    <source>
        <dbReference type="Proteomes" id="UP000000589"/>
    </source>
</evidence>
<protein>
    <submittedName>
        <fullName evidence="2">Laminin, beta 2</fullName>
    </submittedName>
</protein>
<evidence type="ECO:0000313" key="2">
    <source>
        <dbReference type="Ensembl" id="ENSMUSP00000141562.2"/>
    </source>
</evidence>
<keyword evidence="4" id="KW-1185">Reference proteome</keyword>
<feature type="non-terminal residue" evidence="2">
    <location>
        <position position="105"/>
    </location>
</feature>
<dbReference type="MGI" id="MGI:99916">
    <property type="gene designation" value="Lamb2"/>
</dbReference>
<evidence type="ECO:0007829" key="5">
    <source>
        <dbReference type="PeptideAtlas" id="A0A0A6YWI2"/>
    </source>
</evidence>
<reference evidence="2" key="4">
    <citation type="submission" date="2025-09" db="UniProtKB">
        <authorList>
            <consortium name="Ensembl"/>
        </authorList>
    </citation>
    <scope>IDENTIFICATION</scope>
    <source>
        <strain evidence="2">C57BL/6J</strain>
    </source>
</reference>
<dbReference type="AlphaFoldDB" id="A0A0A6YWI2"/>
<name>A0A0A6YWI2_MOUSE</name>
<gene>
    <name evidence="2 3" type="primary">Lamb2</name>
</gene>
<dbReference type="ProteomicsDB" id="358958"/>
<dbReference type="Antibodypedia" id="995">
    <property type="antibodies" value="394 antibodies from 30 providers"/>
</dbReference>
<reference evidence="2" key="3">
    <citation type="submission" date="2025-08" db="UniProtKB">
        <authorList>
            <consortium name="Ensembl"/>
        </authorList>
    </citation>
    <scope>IDENTIFICATION</scope>
    <source>
        <strain evidence="2">C57BL/6J</strain>
    </source>
</reference>